<protein>
    <submittedName>
        <fullName evidence="2">Prolyl oligopeptidase family serine peptidase</fullName>
    </submittedName>
</protein>
<dbReference type="InterPro" id="IPR050585">
    <property type="entry name" value="Xaa-Pro_dipeptidyl-ppase/CocE"/>
</dbReference>
<sequence length="665" mass="73913">MANKITKPFGCWNSPISAEIVAGKTPKISEPSIQRGPTGEYHYFWLQSCPEEKGRTTIMMMQGDSPINLLPRPLSAASKVHEYGGGSYCVAGNTVYFVLADDQRIYCIDWTQPSREPHALTEATDANKRYADLTYCEHSQQLFAVCEEHTPTSPHAEPHNYLLAINPATKTTRILHRGEDFYSNPRPSPCGTKLCWISWNHPAMPWNNTQLWLADIEESGTLANAHIIKGASKDQSLFQPMWHPTGELFCVSDKNNWWNIYRCPSSALGQNTSDDEWLAVTNLEAEFATPQWVFGMKTYGLLDDNTLFSCYSTNGKWYTALVENCLSSSPSVQPVAPVNEQLSECEGVVCAANQAVFIGANAASLPSVYRWDNTQTAFATIHANGLPVHSENISHPQPFSFAVPSETQTTQFAHGFYYAPTNQTYCGPTDATSDERPPVIVLCHGGPTGATSTSFNPKIQYWTSRGFAVMDINYRGSTGYGREYRESLHKNWGVYDVDDMCAATQYAIDKGWAAPSKAIIKGSSAGGYTVLAALTFKNIFNAGVSLYGIGDLETLACDTHKFEARYLDTLIGPYPEQKQLYIDRSPIHYAEKITCPILVFQGMQDKVVPPNQAQNMVEKVRANGVKVTYKTFENEGHGFRDGNNIRTMLETELAFYQTTFNLNGN</sequence>
<evidence type="ECO:0000313" key="2">
    <source>
        <dbReference type="EMBL" id="MDO6422946.1"/>
    </source>
</evidence>
<feature type="domain" description="Peptidase S9 prolyl oligopeptidase catalytic" evidence="1">
    <location>
        <begin position="454"/>
        <end position="661"/>
    </location>
</feature>
<dbReference type="RefSeq" id="WP_216062869.1">
    <property type="nucleotide sequence ID" value="NZ_JAHKPP010000006.1"/>
</dbReference>
<comment type="caution">
    <text evidence="2">The sequence shown here is derived from an EMBL/GenBank/DDBJ whole genome shotgun (WGS) entry which is preliminary data.</text>
</comment>
<dbReference type="AlphaFoldDB" id="A0AAW7X5G4"/>
<dbReference type="PANTHER" id="PTHR43056">
    <property type="entry name" value="PEPTIDASE S9 PROLYL OLIGOPEPTIDASE"/>
    <property type="match status" value="1"/>
</dbReference>
<dbReference type="InterPro" id="IPR001375">
    <property type="entry name" value="Peptidase_S9_cat"/>
</dbReference>
<reference evidence="2" key="1">
    <citation type="submission" date="2023-07" db="EMBL/GenBank/DDBJ databases">
        <title>Genome content predicts the carbon catabolic preferences of heterotrophic bacteria.</title>
        <authorList>
            <person name="Gralka M."/>
        </authorList>
    </citation>
    <scope>NUCLEOTIDE SEQUENCE</scope>
    <source>
        <strain evidence="2">I3M17_2</strain>
    </source>
</reference>
<evidence type="ECO:0000259" key="1">
    <source>
        <dbReference type="Pfam" id="PF00326"/>
    </source>
</evidence>
<dbReference type="PANTHER" id="PTHR43056:SF5">
    <property type="entry name" value="PEPTIDASE S9 PROLYL OLIGOPEPTIDASE CATALYTIC DOMAIN-CONTAINING PROTEIN"/>
    <property type="match status" value="1"/>
</dbReference>
<accession>A0AAW7X5G4</accession>
<name>A0AAW7X5G4_9GAMM</name>
<dbReference type="Proteomes" id="UP001169760">
    <property type="component" value="Unassembled WGS sequence"/>
</dbReference>
<dbReference type="EMBL" id="JAUOPB010000007">
    <property type="protein sequence ID" value="MDO6422946.1"/>
    <property type="molecule type" value="Genomic_DNA"/>
</dbReference>
<gene>
    <name evidence="2" type="ORF">Q4521_10715</name>
</gene>
<dbReference type="GO" id="GO:0006508">
    <property type="term" value="P:proteolysis"/>
    <property type="evidence" value="ECO:0007669"/>
    <property type="project" value="InterPro"/>
</dbReference>
<dbReference type="Pfam" id="PF00326">
    <property type="entry name" value="Peptidase_S9"/>
    <property type="match status" value="1"/>
</dbReference>
<evidence type="ECO:0000313" key="3">
    <source>
        <dbReference type="Proteomes" id="UP001169760"/>
    </source>
</evidence>
<proteinExistence type="predicted"/>
<organism evidence="2 3">
    <name type="scientific">Saccharophagus degradans</name>
    <dbReference type="NCBI Taxonomy" id="86304"/>
    <lineage>
        <taxon>Bacteria</taxon>
        <taxon>Pseudomonadati</taxon>
        <taxon>Pseudomonadota</taxon>
        <taxon>Gammaproteobacteria</taxon>
        <taxon>Cellvibrionales</taxon>
        <taxon>Cellvibrionaceae</taxon>
        <taxon>Saccharophagus</taxon>
    </lineage>
</organism>
<dbReference type="GO" id="GO:0008236">
    <property type="term" value="F:serine-type peptidase activity"/>
    <property type="evidence" value="ECO:0007669"/>
    <property type="project" value="InterPro"/>
</dbReference>